<dbReference type="EMBL" id="JABANM010021239">
    <property type="protein sequence ID" value="KAF4721539.1"/>
    <property type="molecule type" value="Genomic_DNA"/>
</dbReference>
<dbReference type="AlphaFoldDB" id="A0A7J6RL13"/>
<evidence type="ECO:0000313" key="2">
    <source>
        <dbReference type="Proteomes" id="UP000574390"/>
    </source>
</evidence>
<reference evidence="1 2" key="1">
    <citation type="submission" date="2020-04" db="EMBL/GenBank/DDBJ databases">
        <title>Perkinsus olseni comparative genomics.</title>
        <authorList>
            <person name="Bogema D.R."/>
        </authorList>
    </citation>
    <scope>NUCLEOTIDE SEQUENCE [LARGE SCALE GENOMIC DNA]</scope>
    <source>
        <strain evidence="1">ATCC PRA-205</strain>
    </source>
</reference>
<organism evidence="1 2">
    <name type="scientific">Perkinsus olseni</name>
    <name type="common">Perkinsus atlanticus</name>
    <dbReference type="NCBI Taxonomy" id="32597"/>
    <lineage>
        <taxon>Eukaryota</taxon>
        <taxon>Sar</taxon>
        <taxon>Alveolata</taxon>
        <taxon>Perkinsozoa</taxon>
        <taxon>Perkinsea</taxon>
        <taxon>Perkinsida</taxon>
        <taxon>Perkinsidae</taxon>
        <taxon>Perkinsus</taxon>
    </lineage>
</organism>
<name>A0A7J6RL13_PEROL</name>
<accession>A0A7J6RL13</accession>
<protein>
    <submittedName>
        <fullName evidence="1">Uncharacterized protein</fullName>
    </submittedName>
</protein>
<feature type="non-terminal residue" evidence="1">
    <location>
        <position position="191"/>
    </location>
</feature>
<proteinExistence type="predicted"/>
<sequence length="191" mass="21018">ARETIPYTIPNHIEALQHWCAINYANCGLGLGLRDHIDWDSYFDGLLRADAKNFVLHGYRIKKNKILDFQFGDWDKSRFMSLKKRVQAKGGNILADLTYPVDGLTDAGSSVEQVADGHLFHSGRSIPTSHGHSMATLTCAARSFHYTWNEALETGIPQLADVNVAALDPSYEALGAEQGLFITGAIAEKAI</sequence>
<dbReference type="Proteomes" id="UP000574390">
    <property type="component" value="Unassembled WGS sequence"/>
</dbReference>
<evidence type="ECO:0000313" key="1">
    <source>
        <dbReference type="EMBL" id="KAF4721539.1"/>
    </source>
</evidence>
<comment type="caution">
    <text evidence="1">The sequence shown here is derived from an EMBL/GenBank/DDBJ whole genome shotgun (WGS) entry which is preliminary data.</text>
</comment>
<gene>
    <name evidence="1" type="ORF">FOZ62_020975</name>
</gene>